<dbReference type="Gene3D" id="1.10.3210.10">
    <property type="entry name" value="Hypothetical protein af1432"/>
    <property type="match status" value="1"/>
</dbReference>
<evidence type="ECO:0000259" key="1">
    <source>
        <dbReference type="SMART" id="SM00471"/>
    </source>
</evidence>
<dbReference type="GO" id="GO:0008728">
    <property type="term" value="F:GTP diphosphokinase activity"/>
    <property type="evidence" value="ECO:0007669"/>
    <property type="project" value="UniProtKB-EC"/>
</dbReference>
<sequence length="201" mass="21933">MTPSARFTDALVYATRLHADQRRKGTAIPYVAHLLAVTAIVLEHGGGEDEAIAALLHDAVEDQGGAATREAIRRWYGEAVVAIVDGCTDAETIPKPPWRARKEAYVAHLRHASPSVRLVSAADKLHNARSILADYRQLGEALWDRFTGGRDGTLWYYRALVDALTAAGRTPLVDELERTVREVERLAGTAPSRSHPAPTPP</sequence>
<dbReference type="GO" id="GO:0008893">
    <property type="term" value="F:guanosine-3',5'-bis(diphosphate) 3'-diphosphatase activity"/>
    <property type="evidence" value="ECO:0007669"/>
    <property type="project" value="TreeGrafter"/>
</dbReference>
<dbReference type="SUPFAM" id="SSF109604">
    <property type="entry name" value="HD-domain/PDEase-like"/>
    <property type="match status" value="1"/>
</dbReference>
<dbReference type="EC" id="2.7.6.5" evidence="2"/>
<dbReference type="InterPro" id="IPR052194">
    <property type="entry name" value="MESH1"/>
</dbReference>
<organism evidence="2">
    <name type="scientific">uncultured Thermomicrobiales bacterium</name>
    <dbReference type="NCBI Taxonomy" id="1645740"/>
    <lineage>
        <taxon>Bacteria</taxon>
        <taxon>Pseudomonadati</taxon>
        <taxon>Thermomicrobiota</taxon>
        <taxon>Thermomicrobia</taxon>
        <taxon>Thermomicrobiales</taxon>
        <taxon>environmental samples</taxon>
    </lineage>
</organism>
<dbReference type="PANTHER" id="PTHR46246:SF1">
    <property type="entry name" value="GUANOSINE-3',5'-BIS(DIPHOSPHATE) 3'-PYROPHOSPHOHYDROLASE MESH1"/>
    <property type="match status" value="1"/>
</dbReference>
<dbReference type="PANTHER" id="PTHR46246">
    <property type="entry name" value="GUANOSINE-3',5'-BIS(DIPHOSPHATE) 3'-PYROPHOSPHOHYDROLASE MESH1"/>
    <property type="match status" value="1"/>
</dbReference>
<dbReference type="EMBL" id="CADCWG010000030">
    <property type="protein sequence ID" value="CAA9538008.1"/>
    <property type="molecule type" value="Genomic_DNA"/>
</dbReference>
<feature type="domain" description="HD/PDEase" evidence="1">
    <location>
        <begin position="26"/>
        <end position="137"/>
    </location>
</feature>
<protein>
    <submittedName>
        <fullName evidence="2">GTP pyrophosphokinase</fullName>
        <ecNumber evidence="2">2.7.6.5</ecNumber>
    </submittedName>
</protein>
<dbReference type="Pfam" id="PF13328">
    <property type="entry name" value="HD_4"/>
    <property type="match status" value="1"/>
</dbReference>
<evidence type="ECO:0000313" key="2">
    <source>
        <dbReference type="EMBL" id="CAA9538008.1"/>
    </source>
</evidence>
<keyword evidence="2" id="KW-0808">Transferase</keyword>
<accession>A0A6J4U4L7</accession>
<dbReference type="GO" id="GO:0016301">
    <property type="term" value="F:kinase activity"/>
    <property type="evidence" value="ECO:0007669"/>
    <property type="project" value="UniProtKB-KW"/>
</dbReference>
<dbReference type="SMART" id="SM00471">
    <property type="entry name" value="HDc"/>
    <property type="match status" value="1"/>
</dbReference>
<dbReference type="AlphaFoldDB" id="A0A6J4U4L7"/>
<gene>
    <name evidence="2" type="ORF">AVDCRST_MAG49-517</name>
</gene>
<keyword evidence="2" id="KW-0418">Kinase</keyword>
<proteinExistence type="predicted"/>
<dbReference type="InterPro" id="IPR003607">
    <property type="entry name" value="HD/PDEase_dom"/>
</dbReference>
<name>A0A6J4U4L7_9BACT</name>
<reference evidence="2" key="1">
    <citation type="submission" date="2020-02" db="EMBL/GenBank/DDBJ databases">
        <authorList>
            <person name="Meier V. D."/>
        </authorList>
    </citation>
    <scope>NUCLEOTIDE SEQUENCE</scope>
    <source>
        <strain evidence="2">AVDCRST_MAG49</strain>
    </source>
</reference>